<dbReference type="PROSITE" id="PS50893">
    <property type="entry name" value="ABC_TRANSPORTER_2"/>
    <property type="match status" value="1"/>
</dbReference>
<keyword evidence="2" id="KW-0813">Transport</keyword>
<dbReference type="CDD" id="cd03257">
    <property type="entry name" value="ABC_NikE_OppD_transporters"/>
    <property type="match status" value="1"/>
</dbReference>
<dbReference type="OrthoDB" id="8481147at2"/>
<dbReference type="InterPro" id="IPR050319">
    <property type="entry name" value="ABC_transp_ATP-bind"/>
</dbReference>
<feature type="non-terminal residue" evidence="6">
    <location>
        <position position="1"/>
    </location>
</feature>
<evidence type="ECO:0000256" key="2">
    <source>
        <dbReference type="ARBA" id="ARBA00022448"/>
    </source>
</evidence>
<dbReference type="PROSITE" id="PS00211">
    <property type="entry name" value="ABC_TRANSPORTER_1"/>
    <property type="match status" value="1"/>
</dbReference>
<dbReference type="InterPro" id="IPR017871">
    <property type="entry name" value="ABC_transporter-like_CS"/>
</dbReference>
<reference evidence="6 7" key="1">
    <citation type="submission" date="2019-10" db="EMBL/GenBank/DDBJ databases">
        <title>Georgenia wutianyii sp. nov. and Georgenia yuyongxinii sp. nov. isolated from plateau pika (Ochotona curzoniae) in the Qinghai-Tibet plateau of China.</title>
        <authorList>
            <person name="Tian Z."/>
        </authorList>
    </citation>
    <scope>NUCLEOTIDE SEQUENCE [LARGE SCALE GENOMIC DNA]</scope>
    <source>
        <strain evidence="6 7">DSM 21501</strain>
    </source>
</reference>
<proteinExistence type="inferred from homology"/>
<evidence type="ECO:0000256" key="1">
    <source>
        <dbReference type="ARBA" id="ARBA00005417"/>
    </source>
</evidence>
<dbReference type="GO" id="GO:0055085">
    <property type="term" value="P:transmembrane transport"/>
    <property type="evidence" value="ECO:0007669"/>
    <property type="project" value="UniProtKB-ARBA"/>
</dbReference>
<dbReference type="GO" id="GO:0016887">
    <property type="term" value="F:ATP hydrolysis activity"/>
    <property type="evidence" value="ECO:0007669"/>
    <property type="project" value="InterPro"/>
</dbReference>
<evidence type="ECO:0000259" key="5">
    <source>
        <dbReference type="PROSITE" id="PS50893"/>
    </source>
</evidence>
<evidence type="ECO:0000256" key="4">
    <source>
        <dbReference type="ARBA" id="ARBA00022840"/>
    </source>
</evidence>
<accession>A0A7J5UJ53</accession>
<dbReference type="InterPro" id="IPR003439">
    <property type="entry name" value="ABC_transporter-like_ATP-bd"/>
</dbReference>
<sequence length="348" mass="37668">RAAPAERPAPRADRPVVLRVHDLRHHFPLRRPGLLRRRAGTVRAVDGVSLEVRAGEVLALVGETGSGKSTTVRAVLELTAPQGGTVEVLGRDVAQLDRAARRALRREVQVVFQDPDAALDPRLPVADLVAEPLLADGRRGEAVARRVAEVLDLVRLEPALAHRFPRHLSGGQRQRVAIARALALQPRLLVLDEPVSALDAPVQADILDLLADLRARLALSYLLVSHDLTAVRRLADRVAVMHLGRIVEAGAAAAVLNRPAHPYTQALLSAVPLLDPAVERRRPRTLLVGEVPSPVDPPAGCRFRTRCPLHLTLDDAARARCRAEDQRLAALGPDHQAACHAVGRHAVE</sequence>
<keyword evidence="7" id="KW-1185">Reference proteome</keyword>
<name>A0A7J5UJ53_9MICO</name>
<dbReference type="AlphaFoldDB" id="A0A7J5UJ53"/>
<dbReference type="RefSeq" id="WP_152359922.1">
    <property type="nucleotide sequence ID" value="NZ_WHJE01000232.1"/>
</dbReference>
<comment type="caution">
    <text evidence="6">The sequence shown here is derived from an EMBL/GenBank/DDBJ whole genome shotgun (WGS) entry which is preliminary data.</text>
</comment>
<dbReference type="EMBL" id="WHJE01000232">
    <property type="protein sequence ID" value="KAE8762184.1"/>
    <property type="molecule type" value="Genomic_DNA"/>
</dbReference>
<dbReference type="GO" id="GO:0015833">
    <property type="term" value="P:peptide transport"/>
    <property type="evidence" value="ECO:0007669"/>
    <property type="project" value="InterPro"/>
</dbReference>
<dbReference type="InterPro" id="IPR003593">
    <property type="entry name" value="AAA+_ATPase"/>
</dbReference>
<protein>
    <submittedName>
        <fullName evidence="6">ATP-binding cassette domain-containing protein</fullName>
    </submittedName>
</protein>
<dbReference type="FunFam" id="3.40.50.300:FF:000016">
    <property type="entry name" value="Oligopeptide ABC transporter ATP-binding component"/>
    <property type="match status" value="1"/>
</dbReference>
<dbReference type="Pfam" id="PF08352">
    <property type="entry name" value="oligo_HPY"/>
    <property type="match status" value="1"/>
</dbReference>
<gene>
    <name evidence="6" type="ORF">GB883_20680</name>
</gene>
<dbReference type="InterPro" id="IPR027417">
    <property type="entry name" value="P-loop_NTPase"/>
</dbReference>
<dbReference type="GO" id="GO:0005524">
    <property type="term" value="F:ATP binding"/>
    <property type="evidence" value="ECO:0007669"/>
    <property type="project" value="UniProtKB-KW"/>
</dbReference>
<organism evidence="6 7">
    <name type="scientific">Georgenia thermotolerans</name>
    <dbReference type="NCBI Taxonomy" id="527326"/>
    <lineage>
        <taxon>Bacteria</taxon>
        <taxon>Bacillati</taxon>
        <taxon>Actinomycetota</taxon>
        <taxon>Actinomycetes</taxon>
        <taxon>Micrococcales</taxon>
        <taxon>Bogoriellaceae</taxon>
        <taxon>Georgenia</taxon>
    </lineage>
</organism>
<evidence type="ECO:0000313" key="7">
    <source>
        <dbReference type="Proteomes" id="UP000451860"/>
    </source>
</evidence>
<dbReference type="PANTHER" id="PTHR43776:SF7">
    <property type="entry name" value="D,D-DIPEPTIDE TRANSPORT ATP-BINDING PROTEIN DDPF-RELATED"/>
    <property type="match status" value="1"/>
</dbReference>
<dbReference type="Gene3D" id="3.40.50.300">
    <property type="entry name" value="P-loop containing nucleotide triphosphate hydrolases"/>
    <property type="match status" value="1"/>
</dbReference>
<keyword evidence="4 6" id="KW-0067">ATP-binding</keyword>
<dbReference type="SMART" id="SM00382">
    <property type="entry name" value="AAA"/>
    <property type="match status" value="1"/>
</dbReference>
<dbReference type="SUPFAM" id="SSF52540">
    <property type="entry name" value="P-loop containing nucleoside triphosphate hydrolases"/>
    <property type="match status" value="1"/>
</dbReference>
<evidence type="ECO:0000313" key="6">
    <source>
        <dbReference type="EMBL" id="KAE8762184.1"/>
    </source>
</evidence>
<comment type="similarity">
    <text evidence="1">Belongs to the ABC transporter superfamily.</text>
</comment>
<feature type="domain" description="ABC transporter" evidence="5">
    <location>
        <begin position="29"/>
        <end position="268"/>
    </location>
</feature>
<dbReference type="Pfam" id="PF00005">
    <property type="entry name" value="ABC_tran"/>
    <property type="match status" value="1"/>
</dbReference>
<dbReference type="InterPro" id="IPR013563">
    <property type="entry name" value="Oligopep_ABC_C"/>
</dbReference>
<dbReference type="Proteomes" id="UP000451860">
    <property type="component" value="Unassembled WGS sequence"/>
</dbReference>
<dbReference type="NCBIfam" id="TIGR01727">
    <property type="entry name" value="oligo_HPY"/>
    <property type="match status" value="1"/>
</dbReference>
<evidence type="ECO:0000256" key="3">
    <source>
        <dbReference type="ARBA" id="ARBA00022741"/>
    </source>
</evidence>
<dbReference type="PANTHER" id="PTHR43776">
    <property type="entry name" value="TRANSPORT ATP-BINDING PROTEIN"/>
    <property type="match status" value="1"/>
</dbReference>
<keyword evidence="3" id="KW-0547">Nucleotide-binding</keyword>